<evidence type="ECO:0000313" key="1">
    <source>
        <dbReference type="EMBL" id="MDK4306735.1"/>
    </source>
</evidence>
<protein>
    <submittedName>
        <fullName evidence="1">TIGR03085 family metal-binding protein</fullName>
    </submittedName>
</protein>
<dbReference type="InterPro" id="IPR017517">
    <property type="entry name" value="Maleyloyr_isom"/>
</dbReference>
<accession>A0AAP4F8Y5</accession>
<comment type="caution">
    <text evidence="1">The sequence shown here is derived from an EMBL/GenBank/DDBJ whole genome shotgun (WGS) entry which is preliminary data.</text>
</comment>
<gene>
    <name evidence="1" type="ORF">QPX42_04105</name>
</gene>
<dbReference type="NCBIfam" id="TIGR03085">
    <property type="entry name" value="TIGR03085 family metal-binding protein"/>
    <property type="match status" value="1"/>
</dbReference>
<dbReference type="EMBL" id="JASNVH010000005">
    <property type="protein sequence ID" value="MDK4306735.1"/>
    <property type="molecule type" value="Genomic_DNA"/>
</dbReference>
<sequence>MSFSDSERQCLADLMLKRGPDAPTLCSGWKTADLAAHLWVREHRPDAALGMFVPSLSSHLRKVQEKAKAQRYEQLVENWRQGPPQFSLFRLVEAKVNAVENFVHHEDVRRAEPNWQRREISLEGEKSLARALPLLAKTMLGKSRLPIILSATGFPPLTFGGSWGVVDKGDDVVRVSGDISELILWGFGRNAVSVEITGEESAIVRSSF</sequence>
<organism evidence="1 2">
    <name type="scientific">Corynebacterium pseudodiphtheriticum</name>
    <dbReference type="NCBI Taxonomy" id="37637"/>
    <lineage>
        <taxon>Bacteria</taxon>
        <taxon>Bacillati</taxon>
        <taxon>Actinomycetota</taxon>
        <taxon>Actinomycetes</taxon>
        <taxon>Mycobacteriales</taxon>
        <taxon>Corynebacteriaceae</taxon>
        <taxon>Corynebacterium</taxon>
    </lineage>
</organism>
<name>A0AAP4F8Y5_9CORY</name>
<dbReference type="NCBIfam" id="TIGR03083">
    <property type="entry name" value="maleylpyruvate isomerase family mycothiol-dependent enzyme"/>
    <property type="match status" value="1"/>
</dbReference>
<dbReference type="RefSeq" id="WP_126856160.1">
    <property type="nucleotide sequence ID" value="NZ_CP051667.1"/>
</dbReference>
<proteinExistence type="predicted"/>
<dbReference type="AlphaFoldDB" id="A0AAP4F8Y5"/>
<evidence type="ECO:0000313" key="2">
    <source>
        <dbReference type="Proteomes" id="UP001224412"/>
    </source>
</evidence>
<dbReference type="Proteomes" id="UP001224412">
    <property type="component" value="Unassembled WGS sequence"/>
</dbReference>
<reference evidence="1" key="1">
    <citation type="submission" date="2023-05" db="EMBL/GenBank/DDBJ databases">
        <title>Metabolic capabilities are highly conserved among human nasal-associated Corynebacterium species in pangenomic analyses.</title>
        <authorList>
            <person name="Tran T.H."/>
            <person name="Roberts A.Q."/>
            <person name="Escapa I.F."/>
            <person name="Gao W."/>
            <person name="Conlan S."/>
            <person name="Kong H."/>
            <person name="Segre J.A."/>
            <person name="Kelly M.S."/>
            <person name="Lemon K.P."/>
        </authorList>
    </citation>
    <scope>NUCLEOTIDE SEQUENCE</scope>
    <source>
        <strain evidence="1">KPL2773</strain>
    </source>
</reference>
<dbReference type="InterPro" id="IPR017519">
    <property type="entry name" value="CHP03085"/>
</dbReference>